<comment type="caution">
    <text evidence="1">The sequence shown here is derived from an EMBL/GenBank/DDBJ whole genome shotgun (WGS) entry which is preliminary data.</text>
</comment>
<dbReference type="RefSeq" id="WP_055094791.1">
    <property type="nucleotide sequence ID" value="NZ_JRLF01000010.1"/>
</dbReference>
<gene>
    <name evidence="1" type="ORF">RC62_286</name>
</gene>
<sequence length="175" mass="21198">MNLDEIIKIEDLYLLKNTHRYEIQLIEGLKKDVHWISLSDVEKLEFRTKELMKKYIFKEAYSDLIILYEESIVKLNKLMIEFLDEVSSVVFNHENTSGEEFVLFRLKNMIYIELFALNKRLNLKYSGHVLFEEVVEPIFNELENTTFYEQYKLQDLRDTYKSVLDLYKKDPYKKN</sequence>
<name>A0A0N8VMV7_9FLAO</name>
<dbReference type="STRING" id="362413.RC62_286"/>
<evidence type="ECO:0000313" key="1">
    <source>
        <dbReference type="EMBL" id="KQB40396.1"/>
    </source>
</evidence>
<proteinExistence type="predicted"/>
<dbReference type="Proteomes" id="UP000050443">
    <property type="component" value="Unassembled WGS sequence"/>
</dbReference>
<organism evidence="1 2">
    <name type="scientific">Flavobacterium aquidurense</name>
    <dbReference type="NCBI Taxonomy" id="362413"/>
    <lineage>
        <taxon>Bacteria</taxon>
        <taxon>Pseudomonadati</taxon>
        <taxon>Bacteroidota</taxon>
        <taxon>Flavobacteriia</taxon>
        <taxon>Flavobacteriales</taxon>
        <taxon>Flavobacteriaceae</taxon>
        <taxon>Flavobacterium</taxon>
    </lineage>
</organism>
<accession>A0A0N8VMV7</accession>
<dbReference type="EMBL" id="JRLF01000010">
    <property type="protein sequence ID" value="KQB40396.1"/>
    <property type="molecule type" value="Genomic_DNA"/>
</dbReference>
<dbReference type="PATRIC" id="fig|362413.3.peg.273"/>
<protein>
    <submittedName>
        <fullName evidence="1">Uncharacterized protein</fullName>
    </submittedName>
</protein>
<evidence type="ECO:0000313" key="2">
    <source>
        <dbReference type="Proteomes" id="UP000050443"/>
    </source>
</evidence>
<dbReference type="AlphaFoldDB" id="A0A0N8VMV7"/>
<reference evidence="1 2" key="1">
    <citation type="submission" date="2014-09" db="EMBL/GenBank/DDBJ databases">
        <title>Genome sequence of Flavobacterium aquidurense RC62.</title>
        <authorList>
            <person name="Kim J.F."/>
            <person name="Kwak M.-J."/>
        </authorList>
    </citation>
    <scope>NUCLEOTIDE SEQUENCE [LARGE SCALE GENOMIC DNA]</scope>
    <source>
        <strain evidence="1 2">RC62</strain>
    </source>
</reference>